<dbReference type="Pfam" id="PF03453">
    <property type="entry name" value="MoeA_N"/>
    <property type="match status" value="1"/>
</dbReference>
<dbReference type="InterPro" id="IPR036135">
    <property type="entry name" value="MoeA_linker/N_sf"/>
</dbReference>
<feature type="domain" description="MoaB/Mog" evidence="15">
    <location>
        <begin position="197"/>
        <end position="346"/>
    </location>
</feature>
<evidence type="ECO:0000256" key="3">
    <source>
        <dbReference type="ARBA" id="ARBA00007589"/>
    </source>
</evidence>
<dbReference type="Gene3D" id="2.170.190.11">
    <property type="entry name" value="Molybdopterin biosynthesis moea protein, domain 3"/>
    <property type="match status" value="1"/>
</dbReference>
<dbReference type="EC" id="2.10.1.1" evidence="13"/>
<comment type="catalytic activity">
    <reaction evidence="13">
        <text>molybdopterin + ATP + H(+) = adenylyl-molybdopterin + diphosphate</text>
        <dbReference type="Rhea" id="RHEA:31331"/>
        <dbReference type="ChEBI" id="CHEBI:15378"/>
        <dbReference type="ChEBI" id="CHEBI:30616"/>
        <dbReference type="ChEBI" id="CHEBI:33019"/>
        <dbReference type="ChEBI" id="CHEBI:58698"/>
        <dbReference type="ChEBI" id="CHEBI:62727"/>
    </reaction>
</comment>
<protein>
    <recommendedName>
        <fullName evidence="13">Molybdopterin biosynthesis protein CNX1</fullName>
    </recommendedName>
    <alternativeName>
        <fullName evidence="13">Molybdenum cofactor biosynthesis enzyme CNX1</fullName>
    </alternativeName>
    <domain>
        <recommendedName>
            <fullName evidence="13">Molybdopterin molybdenumtransferase</fullName>
            <shortName evidence="13">MPT Mo-transferase</shortName>
            <ecNumber evidence="13">2.10.1.1</ecNumber>
        </recommendedName>
        <alternativeName>
            <fullName evidence="13">Domain E</fullName>
        </alternativeName>
    </domain>
    <domain>
        <recommendedName>
            <fullName evidence="13">Molybdopterin adenylyltransferase</fullName>
            <shortName evidence="13">MPT adenylyltransferase</shortName>
            <ecNumber evidence="13">2.7.7.75</ecNumber>
        </recommendedName>
        <alternativeName>
            <fullName evidence="13">Domain G</fullName>
        </alternativeName>
    </domain>
</protein>
<dbReference type="EMBL" id="AP019302">
    <property type="protein sequence ID" value="BBH05435.1"/>
    <property type="molecule type" value="Genomic_DNA"/>
</dbReference>
<dbReference type="PROSITE" id="PS01078">
    <property type="entry name" value="MOCF_BIOSYNTHESIS_1"/>
    <property type="match status" value="1"/>
</dbReference>
<dbReference type="GO" id="GO:0006777">
    <property type="term" value="P:Mo-molybdopterin cofactor biosynthetic process"/>
    <property type="evidence" value="ECO:0007669"/>
    <property type="project" value="UniProtKB-UniRule"/>
</dbReference>
<keyword evidence="10 13" id="KW-0460">Magnesium</keyword>
<dbReference type="SUPFAM" id="SSF63867">
    <property type="entry name" value="MoeA C-terminal domain-like"/>
    <property type="match status" value="1"/>
</dbReference>
<dbReference type="NCBIfam" id="TIGR00177">
    <property type="entry name" value="molyb_syn"/>
    <property type="match status" value="2"/>
</dbReference>
<dbReference type="SUPFAM" id="SSF53218">
    <property type="entry name" value="Molybdenum cofactor biosynthesis proteins"/>
    <property type="match status" value="2"/>
</dbReference>
<dbReference type="SMART" id="SM00852">
    <property type="entry name" value="MoCF_biosynth"/>
    <property type="match status" value="2"/>
</dbReference>
<dbReference type="CDD" id="cd00887">
    <property type="entry name" value="MoeA"/>
    <property type="match status" value="1"/>
</dbReference>
<evidence type="ECO:0000256" key="6">
    <source>
        <dbReference type="ARBA" id="ARBA00022679"/>
    </source>
</evidence>
<dbReference type="Gene3D" id="3.90.105.10">
    <property type="entry name" value="Molybdopterin biosynthesis moea protein, domain 2"/>
    <property type="match status" value="1"/>
</dbReference>
<keyword evidence="5 13" id="KW-0500">Molybdenum</keyword>
<dbReference type="Gene3D" id="2.40.340.10">
    <property type="entry name" value="MoeA, C-terminal, domain IV"/>
    <property type="match status" value="1"/>
</dbReference>
<feature type="compositionally biased region" description="Basic residues" evidence="14">
    <location>
        <begin position="632"/>
        <end position="644"/>
    </location>
</feature>
<comment type="similarity">
    <text evidence="13">Belongs to the MoeA family.</text>
</comment>
<dbReference type="CDD" id="cd00886">
    <property type="entry name" value="MogA_MoaB"/>
    <property type="match status" value="1"/>
</dbReference>
<dbReference type="AlphaFoldDB" id="A0A4Y1RMZ6"/>
<keyword evidence="8" id="KW-0547">Nucleotide-binding</keyword>
<dbReference type="InterPro" id="IPR008284">
    <property type="entry name" value="MoCF_biosynth_CS"/>
</dbReference>
<comment type="cofactor">
    <cofactor evidence="1 13">
        <name>Mg(2+)</name>
        <dbReference type="ChEBI" id="CHEBI:18420"/>
    </cofactor>
</comment>
<evidence type="ECO:0000259" key="15">
    <source>
        <dbReference type="SMART" id="SM00852"/>
    </source>
</evidence>
<dbReference type="FunFam" id="2.170.190.11:FF:000001">
    <property type="entry name" value="Molybdopterin molybdenumtransferase"/>
    <property type="match status" value="1"/>
</dbReference>
<dbReference type="Pfam" id="PF00994">
    <property type="entry name" value="MoCF_biosynth"/>
    <property type="match status" value="2"/>
</dbReference>
<keyword evidence="7 13" id="KW-0479">Metal-binding</keyword>
<dbReference type="GO" id="GO:0061598">
    <property type="term" value="F:molybdopterin adenylyltransferase activity"/>
    <property type="evidence" value="ECO:0007669"/>
    <property type="project" value="UniProtKB-UniRule"/>
</dbReference>
<evidence type="ECO:0000256" key="14">
    <source>
        <dbReference type="SAM" id="MobiDB-lite"/>
    </source>
</evidence>
<dbReference type="InterPro" id="IPR038987">
    <property type="entry name" value="MoeA-like"/>
</dbReference>
<dbReference type="FunFam" id="3.40.980.10:FF:000002">
    <property type="entry name" value="Molybdopterin molybdenumtransferase"/>
    <property type="match status" value="1"/>
</dbReference>
<name>A0A4Y1RMZ6_PRUDU</name>
<evidence type="ECO:0000256" key="4">
    <source>
        <dbReference type="ARBA" id="ARBA00008339"/>
    </source>
</evidence>
<dbReference type="FunFam" id="2.40.340.10:FF:000004">
    <property type="entry name" value="Molybdopterin molybdenumtransferase"/>
    <property type="match status" value="1"/>
</dbReference>
<dbReference type="EC" id="2.7.7.75" evidence="13"/>
<evidence type="ECO:0000256" key="2">
    <source>
        <dbReference type="ARBA" id="ARBA00005046"/>
    </source>
</evidence>
<dbReference type="PANTHER" id="PTHR10192">
    <property type="entry name" value="MOLYBDOPTERIN BIOSYNTHESIS PROTEIN"/>
    <property type="match status" value="1"/>
</dbReference>
<keyword evidence="6 13" id="KW-0808">Transferase</keyword>
<dbReference type="UniPathway" id="UPA00344"/>
<comment type="similarity">
    <text evidence="3">In the N-terminal section; belongs to the MoaB/Mog family.</text>
</comment>
<evidence type="ECO:0000256" key="8">
    <source>
        <dbReference type="ARBA" id="ARBA00022741"/>
    </source>
</evidence>
<proteinExistence type="inferred from homology"/>
<comment type="function">
    <text evidence="13">Catalyzes two steps in the biosynthesis of the molybdenum cofactor. In the first step, molybdopterin is adenylated. Subsequently, molybdate is inserted into adenylated molybdopterin and AMP is released.</text>
</comment>
<evidence type="ECO:0000256" key="13">
    <source>
        <dbReference type="RuleBase" id="RU365090"/>
    </source>
</evidence>
<dbReference type="GO" id="GO:0005829">
    <property type="term" value="C:cytosol"/>
    <property type="evidence" value="ECO:0007669"/>
    <property type="project" value="TreeGrafter"/>
</dbReference>
<organism evidence="16">
    <name type="scientific">Prunus dulcis</name>
    <name type="common">Almond</name>
    <name type="synonym">Amygdalus dulcis</name>
    <dbReference type="NCBI Taxonomy" id="3755"/>
    <lineage>
        <taxon>Eukaryota</taxon>
        <taxon>Viridiplantae</taxon>
        <taxon>Streptophyta</taxon>
        <taxon>Embryophyta</taxon>
        <taxon>Tracheophyta</taxon>
        <taxon>Spermatophyta</taxon>
        <taxon>Magnoliopsida</taxon>
        <taxon>eudicotyledons</taxon>
        <taxon>Gunneridae</taxon>
        <taxon>Pentapetalae</taxon>
        <taxon>rosids</taxon>
        <taxon>fabids</taxon>
        <taxon>Rosales</taxon>
        <taxon>Rosaceae</taxon>
        <taxon>Amygdaloideae</taxon>
        <taxon>Amygdaleae</taxon>
        <taxon>Prunus</taxon>
    </lineage>
</organism>
<evidence type="ECO:0000313" key="16">
    <source>
        <dbReference type="EMBL" id="BBH05435.1"/>
    </source>
</evidence>
<gene>
    <name evidence="16" type="ORF">Prudu_016813</name>
</gene>
<dbReference type="InterPro" id="IPR036688">
    <property type="entry name" value="MoeA_C_domain_IV_sf"/>
</dbReference>
<dbReference type="GO" id="GO:0061599">
    <property type="term" value="F:molybdopterin molybdotransferase activity"/>
    <property type="evidence" value="ECO:0007669"/>
    <property type="project" value="UniProtKB-UniRule"/>
</dbReference>
<evidence type="ECO:0000256" key="11">
    <source>
        <dbReference type="ARBA" id="ARBA00023150"/>
    </source>
</evidence>
<comment type="catalytic activity">
    <reaction evidence="13">
        <text>adenylyl-molybdopterin + molybdate = Mo-molybdopterin + AMP + H(+)</text>
        <dbReference type="Rhea" id="RHEA:35047"/>
        <dbReference type="ChEBI" id="CHEBI:15378"/>
        <dbReference type="ChEBI" id="CHEBI:36264"/>
        <dbReference type="ChEBI" id="CHEBI:62727"/>
        <dbReference type="ChEBI" id="CHEBI:71302"/>
        <dbReference type="ChEBI" id="CHEBI:456215"/>
    </reaction>
</comment>
<dbReference type="NCBIfam" id="NF045515">
    <property type="entry name" value="Glp_gephyrin"/>
    <property type="match status" value="1"/>
</dbReference>
<comment type="pathway">
    <text evidence="2 13">Cofactor biosynthesis; molybdopterin biosynthesis.</text>
</comment>
<keyword evidence="9" id="KW-0067">ATP-binding</keyword>
<dbReference type="InterPro" id="IPR001453">
    <property type="entry name" value="MoaB/Mog_dom"/>
</dbReference>
<evidence type="ECO:0000256" key="1">
    <source>
        <dbReference type="ARBA" id="ARBA00001946"/>
    </source>
</evidence>
<dbReference type="FunFam" id="3.40.980.10:FF:000009">
    <property type="entry name" value="Molybdopterin molybdenumtransferase"/>
    <property type="match status" value="1"/>
</dbReference>
<dbReference type="Gene3D" id="3.40.980.10">
    <property type="entry name" value="MoaB/Mog-like domain"/>
    <property type="match status" value="2"/>
</dbReference>
<accession>A0A4Y1RMZ6</accession>
<reference evidence="16" key="1">
    <citation type="journal article" date="2019" name="Science">
        <title>Mutation of a bHLH transcription factor allowed almond domestication.</title>
        <authorList>
            <person name="Sanchez-Perez R."/>
            <person name="Pavan S."/>
            <person name="Mazzeo R."/>
            <person name="Moldovan C."/>
            <person name="Aiese Cigliano R."/>
            <person name="Del Cueto J."/>
            <person name="Ricciardi F."/>
            <person name="Lotti C."/>
            <person name="Ricciardi L."/>
            <person name="Dicenta F."/>
            <person name="Lopez-Marques R.L."/>
            <person name="Lindberg Moller B."/>
        </authorList>
    </citation>
    <scope>NUCLEOTIDE SEQUENCE</scope>
</reference>
<dbReference type="PANTHER" id="PTHR10192:SF5">
    <property type="entry name" value="GEPHYRIN"/>
    <property type="match status" value="1"/>
</dbReference>
<dbReference type="SUPFAM" id="SSF63882">
    <property type="entry name" value="MoeA N-terminal region -like"/>
    <property type="match status" value="1"/>
</dbReference>
<comment type="similarity">
    <text evidence="4">In the C-terminal section; belongs to the MoeA family.</text>
</comment>
<dbReference type="GO" id="GO:0005524">
    <property type="term" value="F:ATP binding"/>
    <property type="evidence" value="ECO:0007669"/>
    <property type="project" value="UniProtKB-UniRule"/>
</dbReference>
<dbReference type="Pfam" id="PF03454">
    <property type="entry name" value="MoeA_C"/>
    <property type="match status" value="1"/>
</dbReference>
<dbReference type="GO" id="GO:0046872">
    <property type="term" value="F:metal ion binding"/>
    <property type="evidence" value="ECO:0007669"/>
    <property type="project" value="UniProtKB-UniRule"/>
</dbReference>
<dbReference type="InterPro" id="IPR005111">
    <property type="entry name" value="MoeA_C_domain_IV"/>
</dbReference>
<evidence type="ECO:0000256" key="9">
    <source>
        <dbReference type="ARBA" id="ARBA00022840"/>
    </source>
</evidence>
<dbReference type="InterPro" id="IPR036425">
    <property type="entry name" value="MoaB/Mog-like_dom_sf"/>
</dbReference>
<evidence type="ECO:0000256" key="12">
    <source>
        <dbReference type="ARBA" id="ARBA00023268"/>
    </source>
</evidence>
<dbReference type="InterPro" id="IPR005110">
    <property type="entry name" value="MoeA_linker/N"/>
</dbReference>
<keyword evidence="12" id="KW-0511">Multifunctional enzyme</keyword>
<evidence type="ECO:0000256" key="10">
    <source>
        <dbReference type="ARBA" id="ARBA00022842"/>
    </source>
</evidence>
<keyword evidence="11 13" id="KW-0501">Molybdenum cofactor biosynthesis</keyword>
<feature type="domain" description="MoaB/Mog" evidence="15">
    <location>
        <begin position="478"/>
        <end position="627"/>
    </location>
</feature>
<evidence type="ECO:0000256" key="7">
    <source>
        <dbReference type="ARBA" id="ARBA00022723"/>
    </source>
</evidence>
<sequence>MGETSGETGVTDSSTKPEVVSVEEALETVLRVVQPLPPITVPLHDALGKVLAEDIRARDPLPPYPASVKDGYAVVASDGPGEYPVIAEARAGDDGLGITVTSGTVAYVSTGGQIPDGADAVVQVEDTEQIEGLSLESRKVRILAQTSKGVDIRPVGCDIEKDDIVLISGQRIGASEIGLLATVGATVVKVYPAPTIGVLSTGDELVEPTTGCLSRGQIRDSNRAMILAASVQHHCKVIDLGIARDDEEVLENIMNTVISSGVDILLTSGGVSMGDKDYVKLLFRKRGTVHFSKVWMKPGKPLNFAEINSEPAESMTMKKIFAFGLPGNPVSSLVCFHLFVVPTIRRLAGWANPHLLRVHARLLQPVKTDPTRPEFHRAIIRWELNDGFGNPGFVAESTGHQRSSRILSMKSANALLELPATGNVIAAGTSVPAIIISDISSTAIFESSSSPGSASPLQRFKMQETTVAESQNAEFRVAILTVSDTVASGAGPDRSGPRGVSVVNSCSERLGGARVVSTAVVPDDVSQIKDALSRWSDVDKMDLILTLGGTGCTPRDVTPEATKQLIEKETPGLVHVMMQASLKVTPTAMLSRSAAGIRGSTLIINMPGNPNAVAECMEALLPALKHGLKQIKGGKREKHPRHVPHAQSASMDVWEQSHRLASATGREHGCSCCQM</sequence>
<evidence type="ECO:0000256" key="5">
    <source>
        <dbReference type="ARBA" id="ARBA00022505"/>
    </source>
</evidence>
<feature type="region of interest" description="Disordered" evidence="14">
    <location>
        <begin position="632"/>
        <end position="653"/>
    </location>
</feature>